<dbReference type="InterPro" id="IPR026350">
    <property type="entry name" value="GxxExxY"/>
</dbReference>
<evidence type="ECO:0000313" key="1">
    <source>
        <dbReference type="EMBL" id="MFB9211122.1"/>
    </source>
</evidence>
<dbReference type="Pfam" id="PF13366">
    <property type="entry name" value="PDDEXK_3"/>
    <property type="match status" value="1"/>
</dbReference>
<reference evidence="1 2" key="1">
    <citation type="submission" date="2024-09" db="EMBL/GenBank/DDBJ databases">
        <authorList>
            <person name="Sun Q."/>
            <person name="Mori K."/>
        </authorList>
    </citation>
    <scope>NUCLEOTIDE SEQUENCE [LARGE SCALE GENOMIC DNA]</scope>
    <source>
        <strain evidence="1 2">CECT 7682</strain>
    </source>
</reference>
<accession>A0ABV5J2U8</accession>
<gene>
    <name evidence="1" type="ORF">ACFFUR_04835</name>
</gene>
<organism evidence="1 2">
    <name type="scientific">Echinicola jeungdonensis</name>
    <dbReference type="NCBI Taxonomy" id="709343"/>
    <lineage>
        <taxon>Bacteria</taxon>
        <taxon>Pseudomonadati</taxon>
        <taxon>Bacteroidota</taxon>
        <taxon>Cytophagia</taxon>
        <taxon>Cytophagales</taxon>
        <taxon>Cyclobacteriaceae</taxon>
        <taxon>Echinicola</taxon>
    </lineage>
</organism>
<comment type="caution">
    <text evidence="1">The sequence shown here is derived from an EMBL/GenBank/DDBJ whole genome shotgun (WGS) entry which is preliminary data.</text>
</comment>
<evidence type="ECO:0000313" key="2">
    <source>
        <dbReference type="Proteomes" id="UP001589654"/>
    </source>
</evidence>
<protein>
    <submittedName>
        <fullName evidence="1">GxxExxY protein</fullName>
    </submittedName>
</protein>
<name>A0ABV5J2U8_9BACT</name>
<dbReference type="RefSeq" id="WP_290246540.1">
    <property type="nucleotide sequence ID" value="NZ_JAUFQT010000001.1"/>
</dbReference>
<dbReference type="NCBIfam" id="TIGR04256">
    <property type="entry name" value="GxxExxY"/>
    <property type="match status" value="1"/>
</dbReference>
<proteinExistence type="predicted"/>
<keyword evidence="2" id="KW-1185">Reference proteome</keyword>
<sequence>MEDQLTKEVIGAAIDIHKELGPGLLESAYQTCLGYELRSKGLEVKRELKLPVVYKELELDQGYRIDLLVNNKLVIETKTVEALNDVHLAQILTYMKFGNYRTGLLLNFHVKRMVEGIKRVVL</sequence>
<dbReference type="EMBL" id="JBHMEW010000042">
    <property type="protein sequence ID" value="MFB9211122.1"/>
    <property type="molecule type" value="Genomic_DNA"/>
</dbReference>
<dbReference type="Proteomes" id="UP001589654">
    <property type="component" value="Unassembled WGS sequence"/>
</dbReference>